<evidence type="ECO:0000256" key="4">
    <source>
        <dbReference type="RuleBase" id="RU362118"/>
    </source>
</evidence>
<dbReference type="Gene3D" id="3.90.1150.10">
    <property type="entry name" value="Aspartate Aminotransferase, domain 1"/>
    <property type="match status" value="1"/>
</dbReference>
<dbReference type="EC" id="2.5.1.48" evidence="6"/>
<dbReference type="PANTHER" id="PTHR11808">
    <property type="entry name" value="TRANS-SULFURATION ENZYME FAMILY MEMBER"/>
    <property type="match status" value="1"/>
</dbReference>
<dbReference type="NCBIfam" id="NF005871">
    <property type="entry name" value="PRK07811.1"/>
    <property type="match status" value="1"/>
</dbReference>
<dbReference type="InterPro" id="IPR000277">
    <property type="entry name" value="Cys/Met-Metab_PyrdxlP-dep_enz"/>
</dbReference>
<organism evidence="6 7">
    <name type="scientific">Frankia umida</name>
    <dbReference type="NCBI Taxonomy" id="573489"/>
    <lineage>
        <taxon>Bacteria</taxon>
        <taxon>Bacillati</taxon>
        <taxon>Actinomycetota</taxon>
        <taxon>Actinomycetes</taxon>
        <taxon>Frankiales</taxon>
        <taxon>Frankiaceae</taxon>
        <taxon>Frankia</taxon>
    </lineage>
</organism>
<dbReference type="InterPro" id="IPR054542">
    <property type="entry name" value="Cys_met_metab_PP"/>
</dbReference>
<name>A0ABT0K457_9ACTN</name>
<dbReference type="RefSeq" id="WP_248826667.1">
    <property type="nucleotide sequence ID" value="NZ_JALKFT010000037.1"/>
</dbReference>
<accession>A0ABT0K457</accession>
<feature type="compositionally biased region" description="Low complexity" evidence="5">
    <location>
        <begin position="1"/>
        <end position="18"/>
    </location>
</feature>
<evidence type="ECO:0000313" key="6">
    <source>
        <dbReference type="EMBL" id="MCK9878573.1"/>
    </source>
</evidence>
<comment type="caution">
    <text evidence="6">The sequence shown here is derived from an EMBL/GenBank/DDBJ whole genome shotgun (WGS) entry which is preliminary data.</text>
</comment>
<dbReference type="PIRSF" id="PIRSF001434">
    <property type="entry name" value="CGS"/>
    <property type="match status" value="1"/>
</dbReference>
<keyword evidence="3 4" id="KW-0663">Pyridoxal phosphate</keyword>
<sequence length="446" mass="46035">MDATAASAASPDPNSGPDLSLGRDPAVHADVGAGPEPRSSGRAQNAAGFETIAIHAGQEPDPTTGAVVPPLHLASTYAQDGVGGLRGGFEYSRSSNPTRAVLETCLTALEGGRAALAMSSGMAATDTVLRAVCRPGDHIVIPADAYGGTYRLVARVLSQWNVEHTAVDLADAEATRAAIRPGVTRLVWCETPTNPMLTIADIGALATLAHDAGALLAVDNTFASPYLQQPLSLGADVVVHSTTKYLGGHSDIVGGAIITADPDLAERLRFLQNAAGAVPGPFDCWLLLRGIRTLPVRMDRHCANARHVATHLAAHPAVETVRYPGMPGHPGYPVAVKQMRDFGGMVSFTLSGGHAAALELCARTRLFTLAESLGGVESLIEHPASMTHASVADSPLAVPANLVRLSVGIENADDLADDLRQALDGLSTAFPSKAADTTTASRAGSS</sequence>
<evidence type="ECO:0000256" key="3">
    <source>
        <dbReference type="ARBA" id="ARBA00022898"/>
    </source>
</evidence>
<dbReference type="Gene3D" id="3.40.640.10">
    <property type="entry name" value="Type I PLP-dependent aspartate aminotransferase-like (Major domain)"/>
    <property type="match status" value="1"/>
</dbReference>
<dbReference type="GO" id="GO:0003962">
    <property type="term" value="F:cystathionine gamma-synthase activity"/>
    <property type="evidence" value="ECO:0007669"/>
    <property type="project" value="UniProtKB-EC"/>
</dbReference>
<dbReference type="InterPro" id="IPR015422">
    <property type="entry name" value="PyrdxlP-dep_Trfase_small"/>
</dbReference>
<dbReference type="CDD" id="cd00614">
    <property type="entry name" value="CGS_like"/>
    <property type="match status" value="1"/>
</dbReference>
<dbReference type="SUPFAM" id="SSF53383">
    <property type="entry name" value="PLP-dependent transferases"/>
    <property type="match status" value="1"/>
</dbReference>
<protein>
    <submittedName>
        <fullName evidence="6">Cystathionine gamma-synthase</fullName>
        <ecNumber evidence="6">2.5.1.48</ecNumber>
    </submittedName>
</protein>
<comment type="similarity">
    <text evidence="2 4">Belongs to the trans-sulfuration enzymes family.</text>
</comment>
<keyword evidence="6" id="KW-0808">Transferase</keyword>
<evidence type="ECO:0000256" key="2">
    <source>
        <dbReference type="ARBA" id="ARBA00009077"/>
    </source>
</evidence>
<keyword evidence="7" id="KW-1185">Reference proteome</keyword>
<gene>
    <name evidence="6" type="ORF">MXD59_22885</name>
</gene>
<reference evidence="6 7" key="1">
    <citation type="submission" date="2022-04" db="EMBL/GenBank/DDBJ databases">
        <title>Genome diversity in the genus Frankia.</title>
        <authorList>
            <person name="Carlos-Shanley C."/>
            <person name="Hahn D."/>
        </authorList>
    </citation>
    <scope>NUCLEOTIDE SEQUENCE [LARGE SCALE GENOMIC DNA]</scope>
    <source>
        <strain evidence="6 7">Ag45/Mut15</strain>
    </source>
</reference>
<dbReference type="Pfam" id="PF01053">
    <property type="entry name" value="Cys_Met_Meta_PP"/>
    <property type="match status" value="1"/>
</dbReference>
<dbReference type="PANTHER" id="PTHR11808:SF15">
    <property type="entry name" value="CYSTATHIONINE GAMMA-LYASE"/>
    <property type="match status" value="1"/>
</dbReference>
<dbReference type="EMBL" id="JALKFT010000037">
    <property type="protein sequence ID" value="MCK9878573.1"/>
    <property type="molecule type" value="Genomic_DNA"/>
</dbReference>
<evidence type="ECO:0000256" key="5">
    <source>
        <dbReference type="SAM" id="MobiDB-lite"/>
    </source>
</evidence>
<comment type="cofactor">
    <cofactor evidence="1 4">
        <name>pyridoxal 5'-phosphate</name>
        <dbReference type="ChEBI" id="CHEBI:597326"/>
    </cofactor>
</comment>
<evidence type="ECO:0000313" key="7">
    <source>
        <dbReference type="Proteomes" id="UP001201873"/>
    </source>
</evidence>
<dbReference type="PROSITE" id="PS00868">
    <property type="entry name" value="CYS_MET_METAB_PP"/>
    <property type="match status" value="1"/>
</dbReference>
<evidence type="ECO:0000256" key="1">
    <source>
        <dbReference type="ARBA" id="ARBA00001933"/>
    </source>
</evidence>
<dbReference type="InterPro" id="IPR015421">
    <property type="entry name" value="PyrdxlP-dep_Trfase_major"/>
</dbReference>
<proteinExistence type="inferred from homology"/>
<dbReference type="InterPro" id="IPR015424">
    <property type="entry name" value="PyrdxlP-dep_Trfase"/>
</dbReference>
<feature type="region of interest" description="Disordered" evidence="5">
    <location>
        <begin position="1"/>
        <end position="44"/>
    </location>
</feature>
<dbReference type="Proteomes" id="UP001201873">
    <property type="component" value="Unassembled WGS sequence"/>
</dbReference>